<feature type="region of interest" description="Disordered" evidence="1">
    <location>
        <begin position="1"/>
        <end position="34"/>
    </location>
</feature>
<evidence type="ECO:0000256" key="1">
    <source>
        <dbReference type="SAM" id="MobiDB-lite"/>
    </source>
</evidence>
<feature type="compositionally biased region" description="Basic residues" evidence="1">
    <location>
        <begin position="13"/>
        <end position="22"/>
    </location>
</feature>
<accession>A0ABR3RKK1</accession>
<keyword evidence="3" id="KW-1185">Reference proteome</keyword>
<sequence>MAKRGASTNITSPHKKRTRTFKKAQQADNDVDASQPASPFFNKLNLDVRMIVYEYLNGRLPPLASKFVQRDCRGLVLSCKRANLELSEAAARHLKLWMKDFTNDLEERHERPVTLYKPIPLHDGWQAIRSIVLKIDVRFRYNEEVPCYLEDGCHTRVSELHYHRGFYSWHYGLDIDLYEDASNGIAPKEILRILRKPFDKVTILFTCPSQNALDPEGTQIHDLSVISDVATTVQEDDDLKCPEEESDDDFKKCDSDDSEDTAIQAKFENILAHLETMHQNVVSSICSDWMGVLAIKDHQQCQRYKTRPDLIQPHDFQGLLFDNRSSCRKCQEDCAQHWKCTHPDECHWSCDVEAGYSACYGRCDGLDSMCPWPHEFIGKVKAQRSCENKLADDAFTLGPKLGDYETQSDYRFACVQWERIFGDCEAECHGPGKLNLDGYECFFGKPTGKEPQRFQTNEIVYAWDFRASIEPFRGKLTGGTFRYGPKYVKDLAEYEHLHVPTTTAEYDEQWPSRYLLESEDLMVGMVGIKHPKRWVLASQELCDPDGMPYSGINEFLHEYYGARRTETESLGVGMPIVELRRSKKKA</sequence>
<dbReference type="EMBL" id="JAKJXO020000005">
    <property type="protein sequence ID" value="KAL1604966.1"/>
    <property type="molecule type" value="Genomic_DNA"/>
</dbReference>
<organism evidence="2 3">
    <name type="scientific">Paraconiothyrium brasiliense</name>
    <dbReference type="NCBI Taxonomy" id="300254"/>
    <lineage>
        <taxon>Eukaryota</taxon>
        <taxon>Fungi</taxon>
        <taxon>Dikarya</taxon>
        <taxon>Ascomycota</taxon>
        <taxon>Pezizomycotina</taxon>
        <taxon>Dothideomycetes</taxon>
        <taxon>Pleosporomycetidae</taxon>
        <taxon>Pleosporales</taxon>
        <taxon>Massarineae</taxon>
        <taxon>Didymosphaeriaceae</taxon>
        <taxon>Paraconiothyrium</taxon>
    </lineage>
</organism>
<evidence type="ECO:0000313" key="2">
    <source>
        <dbReference type="EMBL" id="KAL1604966.1"/>
    </source>
</evidence>
<evidence type="ECO:0000313" key="3">
    <source>
        <dbReference type="Proteomes" id="UP001521785"/>
    </source>
</evidence>
<reference evidence="2 3" key="1">
    <citation type="submission" date="2024-02" db="EMBL/GenBank/DDBJ databases">
        <title>De novo assembly and annotation of 12 fungi associated with fruit tree decline syndrome in Ontario, Canada.</title>
        <authorList>
            <person name="Sulman M."/>
            <person name="Ellouze W."/>
            <person name="Ilyukhin E."/>
        </authorList>
    </citation>
    <scope>NUCLEOTIDE SEQUENCE [LARGE SCALE GENOMIC DNA]</scope>
    <source>
        <strain evidence="2 3">M42-189</strain>
    </source>
</reference>
<comment type="caution">
    <text evidence="2">The sequence shown here is derived from an EMBL/GenBank/DDBJ whole genome shotgun (WGS) entry which is preliminary data.</text>
</comment>
<proteinExistence type="predicted"/>
<name>A0ABR3RKK1_9PLEO</name>
<protein>
    <submittedName>
        <fullName evidence="2">Uncharacterized protein</fullName>
    </submittedName>
</protein>
<dbReference type="Proteomes" id="UP001521785">
    <property type="component" value="Unassembled WGS sequence"/>
</dbReference>
<gene>
    <name evidence="2" type="ORF">SLS60_004507</name>
</gene>
<feature type="compositionally biased region" description="Polar residues" evidence="1">
    <location>
        <begin position="1"/>
        <end position="12"/>
    </location>
</feature>